<comment type="caution">
    <text evidence="2">The sequence shown here is derived from an EMBL/GenBank/DDBJ whole genome shotgun (WGS) entry which is preliminary data.</text>
</comment>
<accession>A0ABW9WPU7</accession>
<sequence>MEAEKLDSARLNAELMTKHAVLLDLIGKAPFHYVDIPMHGNIGDLLIMLGTLAFFKKHNLTPRLISPFFSFNPDWLGKDDVVVFHGGGNFGDLYPFFQQLRERVAAARPGNRIVILPQSIHFSSPEKAAESAAIFRRHPDLHLCVRDKVSFEQARAFTDKVYLLPDMAHQLYPLGRSYDKNGDAMLITRVDDEKVDHGTLPDVRVSTHTDWPQFVGERERVINRYRHAIGVFSRRGLGKPANVIVAPLWIAYAQKLVDEAIALFARHNLIVTDRLHGHILAVLMDMPTLVLDNSYGKNSRYASVWTARSELVTLAAAQRSA</sequence>
<evidence type="ECO:0000313" key="2">
    <source>
        <dbReference type="EMBL" id="MYN42050.1"/>
    </source>
</evidence>
<name>A0ABW9WPU7_9BURK</name>
<feature type="domain" description="Polysaccharide pyruvyl transferase" evidence="1">
    <location>
        <begin position="41"/>
        <end position="295"/>
    </location>
</feature>
<keyword evidence="3" id="KW-1185">Reference proteome</keyword>
<dbReference type="Proteomes" id="UP000466332">
    <property type="component" value="Unassembled WGS sequence"/>
</dbReference>
<dbReference type="Pfam" id="PF04230">
    <property type="entry name" value="PS_pyruv_trans"/>
    <property type="match status" value="1"/>
</dbReference>
<gene>
    <name evidence="2" type="ORF">GTP55_22095</name>
</gene>
<protein>
    <submittedName>
        <fullName evidence="2">Exopolysaccharide biosynthesis protein</fullName>
    </submittedName>
</protein>
<evidence type="ECO:0000313" key="3">
    <source>
        <dbReference type="Proteomes" id="UP000466332"/>
    </source>
</evidence>
<dbReference type="InterPro" id="IPR007345">
    <property type="entry name" value="Polysacch_pyruvyl_Trfase"/>
</dbReference>
<organism evidence="2 3">
    <name type="scientific">Duganella margarita</name>
    <dbReference type="NCBI Taxonomy" id="2692170"/>
    <lineage>
        <taxon>Bacteria</taxon>
        <taxon>Pseudomonadati</taxon>
        <taxon>Pseudomonadota</taxon>
        <taxon>Betaproteobacteria</taxon>
        <taxon>Burkholderiales</taxon>
        <taxon>Oxalobacteraceae</taxon>
        <taxon>Telluria group</taxon>
        <taxon>Duganella</taxon>
    </lineage>
</organism>
<dbReference type="RefSeq" id="WP_161046984.1">
    <property type="nucleotide sequence ID" value="NZ_WWCS01000017.1"/>
</dbReference>
<proteinExistence type="predicted"/>
<reference evidence="2 3" key="1">
    <citation type="submission" date="2019-12" db="EMBL/GenBank/DDBJ databases">
        <title>Novel species isolated from a subtropical stream in China.</title>
        <authorList>
            <person name="Lu H."/>
        </authorList>
    </citation>
    <scope>NUCLEOTIDE SEQUENCE [LARGE SCALE GENOMIC DNA]</scope>
    <source>
        <strain evidence="2 3">FT109W</strain>
    </source>
</reference>
<dbReference type="EMBL" id="WWCS01000017">
    <property type="protein sequence ID" value="MYN42050.1"/>
    <property type="molecule type" value="Genomic_DNA"/>
</dbReference>
<evidence type="ECO:0000259" key="1">
    <source>
        <dbReference type="Pfam" id="PF04230"/>
    </source>
</evidence>